<comment type="caution">
    <text evidence="1">The sequence shown here is derived from an EMBL/GenBank/DDBJ whole genome shotgun (WGS) entry which is preliminary data.</text>
</comment>
<organism evidence="1">
    <name type="scientific">marine sediment metagenome</name>
    <dbReference type="NCBI Taxonomy" id="412755"/>
    <lineage>
        <taxon>unclassified sequences</taxon>
        <taxon>metagenomes</taxon>
        <taxon>ecological metagenomes</taxon>
    </lineage>
</organism>
<proteinExistence type="predicted"/>
<evidence type="ECO:0000313" key="1">
    <source>
        <dbReference type="EMBL" id="KKK70582.1"/>
    </source>
</evidence>
<gene>
    <name evidence="1" type="ORF">LCGC14_2922550</name>
</gene>
<reference evidence="1" key="1">
    <citation type="journal article" date="2015" name="Nature">
        <title>Complex archaea that bridge the gap between prokaryotes and eukaryotes.</title>
        <authorList>
            <person name="Spang A."/>
            <person name="Saw J.H."/>
            <person name="Jorgensen S.L."/>
            <person name="Zaremba-Niedzwiedzka K."/>
            <person name="Martijn J."/>
            <person name="Lind A.E."/>
            <person name="van Eijk R."/>
            <person name="Schleper C."/>
            <person name="Guy L."/>
            <person name="Ettema T.J."/>
        </authorList>
    </citation>
    <scope>NUCLEOTIDE SEQUENCE</scope>
</reference>
<accession>A0A0F8XNH3</accession>
<protein>
    <submittedName>
        <fullName evidence="1">Uncharacterized protein</fullName>
    </submittedName>
</protein>
<sequence>MSKPEGYHCELLNYLTPFCRLDLDADKYTRRVCGLQHITFKGSMNHINHKHQDMLPESKRGQEYEYPPGE</sequence>
<dbReference type="AlphaFoldDB" id="A0A0F8XNH3"/>
<dbReference type="EMBL" id="LAZR01058125">
    <property type="protein sequence ID" value="KKK70582.1"/>
    <property type="molecule type" value="Genomic_DNA"/>
</dbReference>
<name>A0A0F8XNH3_9ZZZZ</name>